<dbReference type="SUPFAM" id="SSF81665">
    <property type="entry name" value="Calcium ATPase, transmembrane domain M"/>
    <property type="match status" value="1"/>
</dbReference>
<evidence type="ECO:0000256" key="9">
    <source>
        <dbReference type="ARBA" id="ARBA00022967"/>
    </source>
</evidence>
<evidence type="ECO:0000256" key="1">
    <source>
        <dbReference type="ARBA" id="ARBA00004141"/>
    </source>
</evidence>
<feature type="binding site" evidence="14">
    <location>
        <position position="440"/>
    </location>
    <ligand>
        <name>Mg(2+)</name>
        <dbReference type="ChEBI" id="CHEBI:18420"/>
    </ligand>
</feature>
<feature type="binding site" evidence="13">
    <location>
        <position position="440"/>
    </location>
    <ligand>
        <name>ATP</name>
        <dbReference type="ChEBI" id="CHEBI:30616"/>
    </ligand>
</feature>
<gene>
    <name evidence="18" type="primary">atp8b1</name>
    <name evidence="18" type="ORF">SPIL2461_LOCUS18139</name>
</gene>
<dbReference type="PANTHER" id="PTHR24092">
    <property type="entry name" value="PROBABLE PHOSPHOLIPID-TRANSPORTING ATPASE"/>
    <property type="match status" value="1"/>
</dbReference>
<feature type="transmembrane region" description="Helical" evidence="15">
    <location>
        <begin position="685"/>
        <end position="708"/>
    </location>
</feature>
<dbReference type="InterPro" id="IPR023299">
    <property type="entry name" value="ATPase_P-typ_cyto_dom_N"/>
</dbReference>
<evidence type="ECO:0000256" key="10">
    <source>
        <dbReference type="ARBA" id="ARBA00022989"/>
    </source>
</evidence>
<feature type="binding site" evidence="13">
    <location>
        <position position="156"/>
    </location>
    <ligand>
        <name>ATP</name>
        <dbReference type="ChEBI" id="CHEBI:30616"/>
    </ligand>
</feature>
<dbReference type="Gene3D" id="3.40.50.1000">
    <property type="entry name" value="HAD superfamily/HAD-like"/>
    <property type="match status" value="1"/>
</dbReference>
<dbReference type="EC" id="7.6.2.1" evidence="15"/>
<dbReference type="Proteomes" id="UP000649617">
    <property type="component" value="Unassembled WGS sequence"/>
</dbReference>
<feature type="binding site" evidence="13">
    <location>
        <position position="294"/>
    </location>
    <ligand>
        <name>ATP</name>
        <dbReference type="ChEBI" id="CHEBI:30616"/>
    </ligand>
</feature>
<feature type="transmembrane region" description="Helical" evidence="15">
    <location>
        <begin position="576"/>
        <end position="596"/>
    </location>
</feature>
<dbReference type="Pfam" id="PF13246">
    <property type="entry name" value="Cation_ATPase"/>
    <property type="match status" value="1"/>
</dbReference>
<dbReference type="OrthoDB" id="340608at2759"/>
<feature type="binding site" evidence="13">
    <location>
        <position position="293"/>
    </location>
    <ligand>
        <name>ATP</name>
        <dbReference type="ChEBI" id="CHEBI:30616"/>
    </ligand>
</feature>
<feature type="binding site" evidence="13">
    <location>
        <position position="295"/>
    </location>
    <ligand>
        <name>ATP</name>
        <dbReference type="ChEBI" id="CHEBI:30616"/>
    </ligand>
</feature>
<dbReference type="InterPro" id="IPR006539">
    <property type="entry name" value="P-type_ATPase_IV"/>
</dbReference>
<dbReference type="InterPro" id="IPR032630">
    <property type="entry name" value="P_typ_ATPase_c"/>
</dbReference>
<evidence type="ECO:0000313" key="18">
    <source>
        <dbReference type="EMBL" id="CAE7664475.1"/>
    </source>
</evidence>
<dbReference type="InterPro" id="IPR023298">
    <property type="entry name" value="ATPase_P-typ_TM_dom_sf"/>
</dbReference>
<keyword evidence="19" id="KW-1185">Reference proteome</keyword>
<dbReference type="FunFam" id="3.40.50.1000:FF:000014">
    <property type="entry name" value="Phospholipid-transporting ATPase"/>
    <property type="match status" value="1"/>
</dbReference>
<keyword evidence="9 15" id="KW-1278">Translocase</keyword>
<feature type="transmembrane region" description="Helical" evidence="15">
    <location>
        <begin position="608"/>
        <end position="625"/>
    </location>
</feature>
<evidence type="ECO:0000256" key="5">
    <source>
        <dbReference type="ARBA" id="ARBA00022723"/>
    </source>
</evidence>
<dbReference type="SUPFAM" id="SSF56784">
    <property type="entry name" value="HAD-like"/>
    <property type="match status" value="1"/>
</dbReference>
<dbReference type="GO" id="GO:0140326">
    <property type="term" value="F:ATPase-coupled intramembrane lipid transporter activity"/>
    <property type="evidence" value="ECO:0007669"/>
    <property type="project" value="UniProtKB-EC"/>
</dbReference>
<keyword evidence="5 14" id="KW-0479">Metal-binding</keyword>
<organism evidence="18 19">
    <name type="scientific">Symbiodinium pilosum</name>
    <name type="common">Dinoflagellate</name>
    <dbReference type="NCBI Taxonomy" id="2952"/>
    <lineage>
        <taxon>Eukaryota</taxon>
        <taxon>Sar</taxon>
        <taxon>Alveolata</taxon>
        <taxon>Dinophyceae</taxon>
        <taxon>Suessiales</taxon>
        <taxon>Symbiodiniaceae</taxon>
        <taxon>Symbiodinium</taxon>
    </lineage>
</organism>
<sequence length="1147" mass="128572">MVSLISVASMLCDSDDNDIDDATGGALKVDADFADGFNGATAMEDARARDMKSINPFLEVLAVAHSVMITESEDQYSVGLDSILFKVLVLLDLLTLGSIMSYEAESPDEYALVKAAASLGWKFSARKGPKLTVTYSEPGRSTPEEKVYEIVATNAFTSARKRMSVLVRETKGYSDTYSLFVKGADNVMKDRARGNWSRKLEEDLNEFSNQGLRTLVLGSRQLGQAEVNRFLEDYGKAQRATTNRDLELERVANDVEEGLKILGATAIEDKLQDGVPDTIQHIRDAGVKLWVLTGDKLETARNIGYSTKVLDSTLDIKILDPDGGLDLEKLQSHWGAPQDSSDEDTSDGEDRRWWHWSRSDGGEKDTRSDSQRALMVTGKAMSEIWESEELKDVFLHYSTSCAVLIACRVSPSQKAELVQFIRDRVKPTPVTLGIGDGANDVPMIQTAQVGIGIAGKEGRQAVNNSDFAIAQFRYLERLLLLHGRWNYRRACMFTLFTFWRNMVQVLMIVCYTFISGFSGTSIYEDWIRLTFNALCTIPILPPGCSDKDLPEREVLKRPHLYQVGPQSKDLNPGKTALTLLVALLHALVLLLVTVFAFPGLEAIGAGDYYTFGTICYTCLIIDVNYRATFLTHSCDVRWLTFKTAILSFIMYICWLAFYPCLKFVTELLTPNMYMVPEHMVSRNAYFFIMIFVIPLAVLVYDMFFHWFFHRCLRPDAADKVMRELEEKGKGTSDTCSSDPISPATARSSARESMCGCSADVESGTDSAEETRSLVPDCGSPSEVETSHACRWLLQQPYHLKVSFGGALGGLILLLCAALCHWKSEGYAQIRINYSDWNDSVRDRASFLEGIFLHYPVGTRKEEVFKVDLDKDCVPLLDGGKSCTITIALPYPLKQPMLFYSVGPMYQNYNHYMKSEVIQELYGDWDEDKEQGGLQHQREAKCPPRTREVVTSPGAKPLQLVPCGLKAMSFFNDTFEVKDYTIDKKGIAWRTDVDRYSNPGFNDMPWSPAKAERFNSKIQWLFQTFNGVIDPAKNVKDEDFVSWMRPSALPRVWNKVGFIHEDLQKGQNITFVIDSRWPVDSIPGGYKSLVLTEYGEYGTRHDGFARVLMCCSIVSLIMSVAVWVLKWSGCVEEGDAREGTACAATESD</sequence>
<comment type="catalytic activity">
    <reaction evidence="12 15">
        <text>ATP + H2O + phospholipidSide 1 = ADP + phosphate + phospholipidSide 2.</text>
        <dbReference type="EC" id="7.6.2.1"/>
    </reaction>
</comment>
<keyword evidence="6 13" id="KW-0547">Nucleotide-binding</keyword>
<feature type="binding site" evidence="13">
    <location>
        <position position="182"/>
    </location>
    <ligand>
        <name>ATP</name>
        <dbReference type="ChEBI" id="CHEBI:30616"/>
    </ligand>
</feature>
<dbReference type="InterPro" id="IPR005045">
    <property type="entry name" value="CDC50/LEM3_fam"/>
</dbReference>
<dbReference type="Gene3D" id="3.40.1110.10">
    <property type="entry name" value="Calcium-transporting ATPase, cytoplasmic domain N"/>
    <property type="match status" value="1"/>
</dbReference>
<feature type="compositionally biased region" description="Basic and acidic residues" evidence="16">
    <location>
        <begin position="348"/>
        <end position="369"/>
    </location>
</feature>
<feature type="transmembrane region" description="Helical" evidence="15">
    <location>
        <begin position="645"/>
        <end position="664"/>
    </location>
</feature>
<dbReference type="Pfam" id="PF16212">
    <property type="entry name" value="PhoLip_ATPase_C"/>
    <property type="match status" value="1"/>
</dbReference>
<evidence type="ECO:0000256" key="7">
    <source>
        <dbReference type="ARBA" id="ARBA00022840"/>
    </source>
</evidence>
<evidence type="ECO:0000259" key="17">
    <source>
        <dbReference type="Pfam" id="PF16212"/>
    </source>
</evidence>
<evidence type="ECO:0000256" key="13">
    <source>
        <dbReference type="PIRSR" id="PIRSR606539-2"/>
    </source>
</evidence>
<evidence type="ECO:0000256" key="2">
    <source>
        <dbReference type="ARBA" id="ARBA00008109"/>
    </source>
</evidence>
<keyword evidence="7 13" id="KW-0067">ATP-binding</keyword>
<evidence type="ECO:0000256" key="15">
    <source>
        <dbReference type="RuleBase" id="RU362033"/>
    </source>
</evidence>
<evidence type="ECO:0000256" key="6">
    <source>
        <dbReference type="ARBA" id="ARBA00022741"/>
    </source>
</evidence>
<evidence type="ECO:0000256" key="12">
    <source>
        <dbReference type="ARBA" id="ARBA00034036"/>
    </source>
</evidence>
<comment type="similarity">
    <text evidence="3">Belongs to the CDC50/LEM3 family.</text>
</comment>
<dbReference type="GO" id="GO:0005886">
    <property type="term" value="C:plasma membrane"/>
    <property type="evidence" value="ECO:0007669"/>
    <property type="project" value="TreeGrafter"/>
</dbReference>
<evidence type="ECO:0000256" key="8">
    <source>
        <dbReference type="ARBA" id="ARBA00022842"/>
    </source>
</evidence>
<accession>A0A812WBQ7</accession>
<feature type="binding site" evidence="13">
    <location>
        <position position="213"/>
    </location>
    <ligand>
        <name>ATP</name>
        <dbReference type="ChEBI" id="CHEBI:30616"/>
    </ligand>
</feature>
<feature type="binding site" evidence="13">
    <location>
        <position position="414"/>
    </location>
    <ligand>
        <name>ATP</name>
        <dbReference type="ChEBI" id="CHEBI:30616"/>
    </ligand>
</feature>
<name>A0A812WBQ7_SYMPI</name>
<feature type="binding site" evidence="13">
    <location>
        <position position="408"/>
    </location>
    <ligand>
        <name>ATP</name>
        <dbReference type="ChEBI" id="CHEBI:30616"/>
    </ligand>
</feature>
<dbReference type="NCBIfam" id="TIGR01652">
    <property type="entry name" value="ATPase-Plipid"/>
    <property type="match status" value="1"/>
</dbReference>
<feature type="binding site" evidence="13">
    <location>
        <position position="109"/>
    </location>
    <ligand>
        <name>ATP</name>
        <dbReference type="ChEBI" id="CHEBI:30616"/>
    </ligand>
</feature>
<feature type="transmembrane region" description="Helical" evidence="15">
    <location>
        <begin position="490"/>
        <end position="514"/>
    </location>
</feature>
<comment type="similarity">
    <text evidence="2 15">Belongs to the cation transport ATPase (P-type) (TC 3.A.3) family. Type IV subfamily.</text>
</comment>
<feature type="domain" description="P-type ATPase C-terminal" evidence="17">
    <location>
        <begin position="462"/>
        <end position="707"/>
    </location>
</feature>
<comment type="caution">
    <text evidence="18">The sequence shown here is derived from an EMBL/GenBank/DDBJ whole genome shotgun (WGS) entry which is preliminary data.</text>
</comment>
<evidence type="ECO:0000256" key="3">
    <source>
        <dbReference type="ARBA" id="ARBA00009457"/>
    </source>
</evidence>
<feature type="binding site" evidence="13">
    <location>
        <position position="439"/>
    </location>
    <ligand>
        <name>ATP</name>
        <dbReference type="ChEBI" id="CHEBI:30616"/>
    </ligand>
</feature>
<reference evidence="18" key="1">
    <citation type="submission" date="2021-02" db="EMBL/GenBank/DDBJ databases">
        <authorList>
            <person name="Dougan E. K."/>
            <person name="Rhodes N."/>
            <person name="Thang M."/>
            <person name="Chan C."/>
        </authorList>
    </citation>
    <scope>NUCLEOTIDE SEQUENCE</scope>
</reference>
<dbReference type="AlphaFoldDB" id="A0A812WBQ7"/>
<dbReference type="GO" id="GO:0016887">
    <property type="term" value="F:ATP hydrolysis activity"/>
    <property type="evidence" value="ECO:0007669"/>
    <property type="project" value="InterPro"/>
</dbReference>
<dbReference type="InterPro" id="IPR023214">
    <property type="entry name" value="HAD_sf"/>
</dbReference>
<dbReference type="GO" id="GO:0000287">
    <property type="term" value="F:magnesium ion binding"/>
    <property type="evidence" value="ECO:0007669"/>
    <property type="project" value="UniProtKB-UniRule"/>
</dbReference>
<evidence type="ECO:0000256" key="11">
    <source>
        <dbReference type="ARBA" id="ARBA00023136"/>
    </source>
</evidence>
<feature type="transmembrane region" description="Helical" evidence="15">
    <location>
        <begin position="801"/>
        <end position="821"/>
    </location>
</feature>
<feature type="binding site" evidence="14">
    <location>
        <position position="436"/>
    </location>
    <ligand>
        <name>Mg(2+)</name>
        <dbReference type="ChEBI" id="CHEBI:18420"/>
    </ligand>
</feature>
<keyword evidence="4 15" id="KW-0812">Transmembrane</keyword>
<comment type="cofactor">
    <cofactor evidence="14">
        <name>Mg(2+)</name>
        <dbReference type="ChEBI" id="CHEBI:18420"/>
    </cofactor>
</comment>
<dbReference type="InterPro" id="IPR036412">
    <property type="entry name" value="HAD-like_sf"/>
</dbReference>
<dbReference type="NCBIfam" id="TIGR01494">
    <property type="entry name" value="ATPase_P-type"/>
    <property type="match status" value="1"/>
</dbReference>
<evidence type="ECO:0000313" key="19">
    <source>
        <dbReference type="Proteomes" id="UP000649617"/>
    </source>
</evidence>
<keyword evidence="8 14" id="KW-0460">Magnesium</keyword>
<dbReference type="PANTHER" id="PTHR24092:SF218">
    <property type="entry name" value="PHOSPHOLIPID-TRANSPORTING ATPASE"/>
    <property type="match status" value="1"/>
</dbReference>
<keyword evidence="11 15" id="KW-0472">Membrane</keyword>
<feature type="region of interest" description="Disordered" evidence="16">
    <location>
        <begin position="332"/>
        <end position="369"/>
    </location>
</feature>
<dbReference type="GO" id="GO:0045332">
    <property type="term" value="P:phospholipid translocation"/>
    <property type="evidence" value="ECO:0007669"/>
    <property type="project" value="TreeGrafter"/>
</dbReference>
<keyword evidence="10 15" id="KW-1133">Transmembrane helix</keyword>
<dbReference type="Pfam" id="PF03381">
    <property type="entry name" value="CDC50"/>
    <property type="match status" value="1"/>
</dbReference>
<evidence type="ECO:0000256" key="16">
    <source>
        <dbReference type="SAM" id="MobiDB-lite"/>
    </source>
</evidence>
<dbReference type="SUPFAM" id="SSF81660">
    <property type="entry name" value="Metal cation-transporting ATPase, ATP-binding domain N"/>
    <property type="match status" value="1"/>
</dbReference>
<comment type="subcellular location">
    <subcellularLocation>
        <location evidence="1 15">Membrane</location>
        <topology evidence="1 15">Multi-pass membrane protein</topology>
    </subcellularLocation>
</comment>
<dbReference type="InterPro" id="IPR001757">
    <property type="entry name" value="P_typ_ATPase"/>
</dbReference>
<evidence type="ECO:0000256" key="4">
    <source>
        <dbReference type="ARBA" id="ARBA00022692"/>
    </source>
</evidence>
<evidence type="ECO:0000256" key="14">
    <source>
        <dbReference type="PIRSR" id="PIRSR606539-3"/>
    </source>
</evidence>
<dbReference type="GO" id="GO:0005524">
    <property type="term" value="F:ATP binding"/>
    <property type="evidence" value="ECO:0007669"/>
    <property type="project" value="UniProtKB-UniRule"/>
</dbReference>
<dbReference type="EMBL" id="CAJNIZ010043626">
    <property type="protein sequence ID" value="CAE7664475.1"/>
    <property type="molecule type" value="Genomic_DNA"/>
</dbReference>
<protein>
    <recommendedName>
        <fullName evidence="15">Phospholipid-transporting ATPase</fullName>
        <ecNumber evidence="15">7.6.2.1</ecNumber>
    </recommendedName>
</protein>
<proteinExistence type="inferred from homology"/>